<dbReference type="PANTHER" id="PTHR45947">
    <property type="entry name" value="SULFOQUINOVOSYL TRANSFERASE SQD2"/>
    <property type="match status" value="1"/>
</dbReference>
<gene>
    <name evidence="3" type="ORF">I5M32_03740</name>
</gene>
<feature type="transmembrane region" description="Helical" evidence="1">
    <location>
        <begin position="69"/>
        <end position="87"/>
    </location>
</feature>
<accession>A0ABS1BGV4</accession>
<reference evidence="3 4" key="1">
    <citation type="submission" date="2020-12" db="EMBL/GenBank/DDBJ databases">
        <title>Bacterial novel species Pedobacter sp. SD-b isolated from soil.</title>
        <authorList>
            <person name="Jung H.-Y."/>
        </authorList>
    </citation>
    <scope>NUCLEOTIDE SEQUENCE [LARGE SCALE GENOMIC DNA]</scope>
    <source>
        <strain evidence="3 4">SD-b</strain>
    </source>
</reference>
<dbReference type="Gene3D" id="3.40.50.2000">
    <property type="entry name" value="Glycogen Phosphorylase B"/>
    <property type="match status" value="2"/>
</dbReference>
<keyword evidence="1" id="KW-0812">Transmembrane</keyword>
<dbReference type="InterPro" id="IPR050194">
    <property type="entry name" value="Glycosyltransferase_grp1"/>
</dbReference>
<keyword evidence="1" id="KW-0472">Membrane</keyword>
<organism evidence="3 4">
    <name type="scientific">Pedobacter segetis</name>
    <dbReference type="NCBI Taxonomy" id="2793069"/>
    <lineage>
        <taxon>Bacteria</taxon>
        <taxon>Pseudomonadati</taxon>
        <taxon>Bacteroidota</taxon>
        <taxon>Sphingobacteriia</taxon>
        <taxon>Sphingobacteriales</taxon>
        <taxon>Sphingobacteriaceae</taxon>
        <taxon>Pedobacter</taxon>
    </lineage>
</organism>
<comment type="caution">
    <text evidence="3">The sequence shown here is derived from an EMBL/GenBank/DDBJ whole genome shotgun (WGS) entry which is preliminary data.</text>
</comment>
<name>A0ABS1BGV4_9SPHI</name>
<evidence type="ECO:0000259" key="2">
    <source>
        <dbReference type="Pfam" id="PF00534"/>
    </source>
</evidence>
<protein>
    <submittedName>
        <fullName evidence="3">Glycosyltransferase family 4 protein</fullName>
    </submittedName>
</protein>
<dbReference type="EMBL" id="JAEHFY010000004">
    <property type="protein sequence ID" value="MBK0382062.1"/>
    <property type="molecule type" value="Genomic_DNA"/>
</dbReference>
<evidence type="ECO:0000313" key="3">
    <source>
        <dbReference type="EMBL" id="MBK0382062.1"/>
    </source>
</evidence>
<dbReference type="PANTHER" id="PTHR45947:SF3">
    <property type="entry name" value="SULFOQUINOVOSYL TRANSFERASE SQD2"/>
    <property type="match status" value="1"/>
</dbReference>
<proteinExistence type="predicted"/>
<feature type="domain" description="Glycosyl transferase family 1" evidence="2">
    <location>
        <begin position="164"/>
        <end position="323"/>
    </location>
</feature>
<dbReference type="Pfam" id="PF00534">
    <property type="entry name" value="Glycos_transf_1"/>
    <property type="match status" value="1"/>
</dbReference>
<sequence>MKVILYSKTFWPKMGGLERNTYTIYHTIKSLGCHATIVTETKSEQLDELNILRTNKSKNLVRLLMKNDFLIVNGGIALRIILLAYLLGKKYVIIYANATLYNQNSNKTFKAKIENRIRQFFAEKALLNICLTHISLSQLRVKNNRKRVLYNPIDTELENINNYKVNGPYKKTIDCLFVGRIIEGKGIFLLIDALENLALKGIRYNCTFAGEGKDDVKFKEYCKLKNVETNFVGKIDGLELIKLYHQSKVLVLPSTTHIEGNPLVIAEAISCGTPVICSNQEAMKEVIGNCGLTFDTGIADALAQEIKKLLTDPLVYKNLKDNTLRRSEIFSMKNYITSWEQILKLIKPYFEN</sequence>
<dbReference type="CDD" id="cd03801">
    <property type="entry name" value="GT4_PimA-like"/>
    <property type="match status" value="1"/>
</dbReference>
<keyword evidence="4" id="KW-1185">Reference proteome</keyword>
<evidence type="ECO:0000256" key="1">
    <source>
        <dbReference type="SAM" id="Phobius"/>
    </source>
</evidence>
<dbReference type="RefSeq" id="WP_200584841.1">
    <property type="nucleotide sequence ID" value="NZ_JAEHFY010000004.1"/>
</dbReference>
<dbReference type="Proteomes" id="UP000660024">
    <property type="component" value="Unassembled WGS sequence"/>
</dbReference>
<dbReference type="InterPro" id="IPR001296">
    <property type="entry name" value="Glyco_trans_1"/>
</dbReference>
<evidence type="ECO:0000313" key="4">
    <source>
        <dbReference type="Proteomes" id="UP000660024"/>
    </source>
</evidence>
<keyword evidence="1" id="KW-1133">Transmembrane helix</keyword>
<dbReference type="SUPFAM" id="SSF53756">
    <property type="entry name" value="UDP-Glycosyltransferase/glycogen phosphorylase"/>
    <property type="match status" value="1"/>
</dbReference>